<dbReference type="EMBL" id="JARBJD010000603">
    <property type="protein sequence ID" value="KAK2940793.1"/>
    <property type="molecule type" value="Genomic_DNA"/>
</dbReference>
<evidence type="ECO:0000313" key="2">
    <source>
        <dbReference type="Proteomes" id="UP001281761"/>
    </source>
</evidence>
<protein>
    <submittedName>
        <fullName evidence="1">Uncharacterized protein</fullName>
    </submittedName>
</protein>
<evidence type="ECO:0000313" key="1">
    <source>
        <dbReference type="EMBL" id="KAK2940793.1"/>
    </source>
</evidence>
<keyword evidence="2" id="KW-1185">Reference proteome</keyword>
<reference evidence="1 2" key="1">
    <citation type="journal article" date="2022" name="bioRxiv">
        <title>Genomics of Preaxostyla Flagellates Illuminates Evolutionary Transitions and the Path Towards Mitochondrial Loss.</title>
        <authorList>
            <person name="Novak L.V.F."/>
            <person name="Treitli S.C."/>
            <person name="Pyrih J."/>
            <person name="Halakuc P."/>
            <person name="Pipaliya S.V."/>
            <person name="Vacek V."/>
            <person name="Brzon O."/>
            <person name="Soukal P."/>
            <person name="Eme L."/>
            <person name="Dacks J.B."/>
            <person name="Karnkowska A."/>
            <person name="Elias M."/>
            <person name="Hampl V."/>
        </authorList>
    </citation>
    <scope>NUCLEOTIDE SEQUENCE [LARGE SCALE GENOMIC DNA]</scope>
    <source>
        <strain evidence="1">NAU3</strain>
        <tissue evidence="1">Gut</tissue>
    </source>
</reference>
<accession>A0ABQ9WMT4</accession>
<gene>
    <name evidence="1" type="ORF">BLNAU_24296</name>
</gene>
<comment type="caution">
    <text evidence="1">The sequence shown here is derived from an EMBL/GenBank/DDBJ whole genome shotgun (WGS) entry which is preliminary data.</text>
</comment>
<sequence length="82" mass="9126">MAWIIDTTINKASVLSPERTRTNLMSLWRRLVQLFYLTILSQITCHTESGWVGETIVKCDGWGVIVFSAHDAGTSVNLVASD</sequence>
<name>A0ABQ9WMT4_9EUKA</name>
<proteinExistence type="predicted"/>
<organism evidence="1 2">
    <name type="scientific">Blattamonas nauphoetae</name>
    <dbReference type="NCBI Taxonomy" id="2049346"/>
    <lineage>
        <taxon>Eukaryota</taxon>
        <taxon>Metamonada</taxon>
        <taxon>Preaxostyla</taxon>
        <taxon>Oxymonadida</taxon>
        <taxon>Blattamonas</taxon>
    </lineage>
</organism>
<dbReference type="Proteomes" id="UP001281761">
    <property type="component" value="Unassembled WGS sequence"/>
</dbReference>